<organism evidence="8 9">
    <name type="scientific">Trametes pubescens</name>
    <name type="common">White-rot fungus</name>
    <dbReference type="NCBI Taxonomy" id="154538"/>
    <lineage>
        <taxon>Eukaryota</taxon>
        <taxon>Fungi</taxon>
        <taxon>Dikarya</taxon>
        <taxon>Basidiomycota</taxon>
        <taxon>Agaricomycotina</taxon>
        <taxon>Agaricomycetes</taxon>
        <taxon>Polyporales</taxon>
        <taxon>Polyporaceae</taxon>
        <taxon>Trametes</taxon>
    </lineage>
</organism>
<protein>
    <recommendedName>
        <fullName evidence="7">HAT C-terminal dimerisation domain-containing protein</fullName>
    </recommendedName>
</protein>
<name>A0A1M2VCK1_TRAPU</name>
<keyword evidence="5" id="KW-0539">Nucleus</keyword>
<evidence type="ECO:0000313" key="8">
    <source>
        <dbReference type="EMBL" id="OJT05329.1"/>
    </source>
</evidence>
<evidence type="ECO:0000256" key="6">
    <source>
        <dbReference type="SAM" id="MobiDB-lite"/>
    </source>
</evidence>
<evidence type="ECO:0000259" key="7">
    <source>
        <dbReference type="Pfam" id="PF05699"/>
    </source>
</evidence>
<gene>
    <name evidence="8" type="ORF">TRAPUB_3770</name>
</gene>
<dbReference type="PANTHER" id="PTHR46481:SF10">
    <property type="entry name" value="ZINC FINGER BED DOMAIN-CONTAINING PROTEIN 39"/>
    <property type="match status" value="1"/>
</dbReference>
<keyword evidence="2" id="KW-0479">Metal-binding</keyword>
<keyword evidence="3" id="KW-0863">Zinc-finger</keyword>
<dbReference type="SUPFAM" id="SSF53098">
    <property type="entry name" value="Ribonuclease H-like"/>
    <property type="match status" value="1"/>
</dbReference>
<comment type="subcellular location">
    <subcellularLocation>
        <location evidence="1">Nucleus</location>
    </subcellularLocation>
</comment>
<feature type="compositionally biased region" description="Low complexity" evidence="6">
    <location>
        <begin position="804"/>
        <end position="832"/>
    </location>
</feature>
<evidence type="ECO:0000256" key="1">
    <source>
        <dbReference type="ARBA" id="ARBA00004123"/>
    </source>
</evidence>
<evidence type="ECO:0000256" key="2">
    <source>
        <dbReference type="ARBA" id="ARBA00022723"/>
    </source>
</evidence>
<dbReference type="OMA" id="NWAVEDG"/>
<dbReference type="GO" id="GO:0008270">
    <property type="term" value="F:zinc ion binding"/>
    <property type="evidence" value="ECO:0007669"/>
    <property type="project" value="UniProtKB-KW"/>
</dbReference>
<reference evidence="8 9" key="1">
    <citation type="submission" date="2016-10" db="EMBL/GenBank/DDBJ databases">
        <title>Genome sequence of the basidiomycete white-rot fungus Trametes pubescens.</title>
        <authorList>
            <person name="Makela M.R."/>
            <person name="Granchi Z."/>
            <person name="Peng M."/>
            <person name="De Vries R.P."/>
            <person name="Grigoriev I."/>
            <person name="Riley R."/>
            <person name="Hilden K."/>
        </authorList>
    </citation>
    <scope>NUCLEOTIDE SEQUENCE [LARGE SCALE GENOMIC DNA]</scope>
    <source>
        <strain evidence="8 9">FBCC735</strain>
    </source>
</reference>
<dbReference type="InterPro" id="IPR008906">
    <property type="entry name" value="HATC_C_dom"/>
</dbReference>
<dbReference type="AlphaFoldDB" id="A0A1M2VCK1"/>
<dbReference type="GO" id="GO:0005634">
    <property type="term" value="C:nucleus"/>
    <property type="evidence" value="ECO:0007669"/>
    <property type="project" value="UniProtKB-SubCell"/>
</dbReference>
<dbReference type="EMBL" id="MNAD01001463">
    <property type="protein sequence ID" value="OJT05329.1"/>
    <property type="molecule type" value="Genomic_DNA"/>
</dbReference>
<dbReference type="STRING" id="154538.A0A1M2VCK1"/>
<evidence type="ECO:0000256" key="3">
    <source>
        <dbReference type="ARBA" id="ARBA00022771"/>
    </source>
</evidence>
<dbReference type="OrthoDB" id="2790258at2759"/>
<dbReference type="Proteomes" id="UP000184267">
    <property type="component" value="Unassembled WGS sequence"/>
</dbReference>
<feature type="region of interest" description="Disordered" evidence="6">
    <location>
        <begin position="84"/>
        <end position="129"/>
    </location>
</feature>
<evidence type="ECO:0000313" key="9">
    <source>
        <dbReference type="Proteomes" id="UP000184267"/>
    </source>
</evidence>
<dbReference type="Pfam" id="PF05699">
    <property type="entry name" value="Dimer_Tnp_hAT"/>
    <property type="match status" value="1"/>
</dbReference>
<evidence type="ECO:0000256" key="5">
    <source>
        <dbReference type="ARBA" id="ARBA00023242"/>
    </source>
</evidence>
<dbReference type="GO" id="GO:0046983">
    <property type="term" value="F:protein dimerization activity"/>
    <property type="evidence" value="ECO:0007669"/>
    <property type="project" value="InterPro"/>
</dbReference>
<dbReference type="InterPro" id="IPR052035">
    <property type="entry name" value="ZnF_BED_domain_contain"/>
</dbReference>
<feature type="compositionally biased region" description="Low complexity" evidence="6">
    <location>
        <begin position="84"/>
        <end position="93"/>
    </location>
</feature>
<feature type="region of interest" description="Disordered" evidence="6">
    <location>
        <begin position="783"/>
        <end position="847"/>
    </location>
</feature>
<comment type="caution">
    <text evidence="8">The sequence shown here is derived from an EMBL/GenBank/DDBJ whole genome shotgun (WGS) entry which is preliminary data.</text>
</comment>
<accession>A0A1M2VCK1</accession>
<feature type="compositionally biased region" description="Polar residues" evidence="6">
    <location>
        <begin position="790"/>
        <end position="803"/>
    </location>
</feature>
<evidence type="ECO:0000256" key="4">
    <source>
        <dbReference type="ARBA" id="ARBA00022833"/>
    </source>
</evidence>
<dbReference type="InterPro" id="IPR012337">
    <property type="entry name" value="RNaseH-like_sf"/>
</dbReference>
<dbReference type="PANTHER" id="PTHR46481">
    <property type="entry name" value="ZINC FINGER BED DOMAIN-CONTAINING PROTEIN 4"/>
    <property type="match status" value="1"/>
</dbReference>
<proteinExistence type="predicted"/>
<sequence length="1006" mass="110766">MSSAQCQCLDPLFCICPNSQWFRDATSLSLQDLESLDFSSFDAAFDPSQAGQSIELPRIPAAPIYEPPLAPAFEIINWTPSAPSSSSTASAAPVNQPSADAPSGSRKRKERNPTAADTRSKRSRTATTAPIPILPAIPIVTVQHHQAAQTCGAGPQTSLSSTGTAAPNIPVTLTDPPDPPSDATLISTSPEKTSASTTDATDVYYFLRALDMKVKPTQFPDSATEPVLHSKPKSDWVGCKACPNTKWKTWHNNAGLTTTVRKHLRNHHKQLYETTVALLGLKAHDPRPKAPTVGEVEKEPFSLDGFNRVLVRLFAVGDQSLYVIDSREFREVILYDAEHLRDEDIPHRTKLRELIRTAHKKHRIEVQVEMAGALGRISFTADLWTDPILRAFMAVTAHYIVRIDKSLVLKTRLLAFKHIVGHHDGASLAWAFFAVLEEEKIMRKVGSITMDSATSNDTKMSGLQRLFTAHGITFDHNGNRIRCFPHSVNRSVKAVLEEIKKDPIDPVISASNSENDRQGLSAYAEALSSDPVRRVRELVAACRKSGERRADLRRIIVQGNVASLWGQGKQVPELQLLRDCDTRWSSTYQMIGRALTLYPAIKMFLNSDDHRELAHLQLTSTQQKVLIDIHQVLQAPHAAQEVLSSSRTPTLSMALPCYELLLTGWQHTKAIIPEMASYIDAGMQRLEKYIRLARKTRIYALAMILNPTMKFEWMKNNWAVEDGNQAREWMEEVMAQYACETRLASSRRSQTPSAMRASSPAVQSAGFAAAAAQKRGKALLKAISKAPRRSASTSSIPSALTSQATPPTTPIARAATSTPAAGPSLSAGTSPTPNTPPPAPTPTAVDQASASLELSKYEGEGLYGAPSEDDLELEAAGTLADADDDVELDLVEYWQDRERQYPLLFRVAMDILPAQASAVPCEEVFSSSKETITERRTNMSPELLSELQILKYAYKQDRLSFTSRLVAEERDYTLEGHITDNAVQELLAAGRFCELEDLLSNVTSPH</sequence>
<keyword evidence="9" id="KW-1185">Reference proteome</keyword>
<keyword evidence="4" id="KW-0862">Zinc</keyword>
<feature type="domain" description="HAT C-terminal dimerisation" evidence="7">
    <location>
        <begin position="883"/>
        <end position="952"/>
    </location>
</feature>